<dbReference type="InterPro" id="IPR050300">
    <property type="entry name" value="GDXG_lipolytic_enzyme"/>
</dbReference>
<dbReference type="PANTHER" id="PTHR48081">
    <property type="entry name" value="AB HYDROLASE SUPERFAMILY PROTEIN C4A8.06C"/>
    <property type="match status" value="1"/>
</dbReference>
<dbReference type="Pfam" id="PF20434">
    <property type="entry name" value="BD-FAE"/>
    <property type="match status" value="1"/>
</dbReference>
<dbReference type="InterPro" id="IPR029058">
    <property type="entry name" value="AB_hydrolase_fold"/>
</dbReference>
<proteinExistence type="predicted"/>
<gene>
    <name evidence="3" type="ORF">KK137_14625</name>
</gene>
<name>A0ABS5W8P0_9SPHN</name>
<keyword evidence="4" id="KW-1185">Reference proteome</keyword>
<dbReference type="GO" id="GO:0016787">
    <property type="term" value="F:hydrolase activity"/>
    <property type="evidence" value="ECO:0007669"/>
    <property type="project" value="UniProtKB-KW"/>
</dbReference>
<comment type="caution">
    <text evidence="3">The sequence shown here is derived from an EMBL/GenBank/DDBJ whole genome shotgun (WGS) entry which is preliminary data.</text>
</comment>
<reference evidence="3 4" key="1">
    <citation type="submission" date="2021-05" db="EMBL/GenBank/DDBJ databases">
        <title>Croceibacterium sp. LX-88 genome sequence.</title>
        <authorList>
            <person name="Luo X."/>
        </authorList>
    </citation>
    <scope>NUCLEOTIDE SEQUENCE [LARGE SCALE GENOMIC DNA]</scope>
    <source>
        <strain evidence="3 4">LX-88</strain>
    </source>
</reference>
<dbReference type="PANTHER" id="PTHR48081:SF33">
    <property type="entry name" value="KYNURENINE FORMAMIDASE"/>
    <property type="match status" value="1"/>
</dbReference>
<sequence>MTPDLRERLQSLGAELTPEMLGGTTQIFAAMATGADPEVQVERDLEYGEHERHRLDLFHKPGVSGAPVLVYVHGGGFVMGDKRSSETPFYDNIGTFAAQQGFIGVTINYRLAPASQFPSGPEDLGAVVRWLKANVAQYGGDPDKIVLSGQSAGASHVASYVAHRAHHVEPGGGIAGAILMSGIYDTVSATPNQFHIAYYGGDPKAWGPASCMAGLINTEIPLMVTVSEFDPEDFQRQAAQFVGAWGVAHAAYPEMHYLAGHNHLSPAQSIGSELKSIGRMVAGFVKRVTW</sequence>
<dbReference type="SUPFAM" id="SSF53474">
    <property type="entry name" value="alpha/beta-Hydrolases"/>
    <property type="match status" value="1"/>
</dbReference>
<keyword evidence="1 3" id="KW-0378">Hydrolase</keyword>
<evidence type="ECO:0000259" key="2">
    <source>
        <dbReference type="Pfam" id="PF20434"/>
    </source>
</evidence>
<protein>
    <submittedName>
        <fullName evidence="3">Alpha/beta hydrolase</fullName>
    </submittedName>
</protein>
<dbReference type="InterPro" id="IPR049492">
    <property type="entry name" value="BD-FAE-like_dom"/>
</dbReference>
<dbReference type="Proteomes" id="UP000811255">
    <property type="component" value="Unassembled WGS sequence"/>
</dbReference>
<organism evidence="3 4">
    <name type="scientific">Croceibacterium selenioxidans</name>
    <dbReference type="NCBI Taxonomy" id="2838833"/>
    <lineage>
        <taxon>Bacteria</taxon>
        <taxon>Pseudomonadati</taxon>
        <taxon>Pseudomonadota</taxon>
        <taxon>Alphaproteobacteria</taxon>
        <taxon>Sphingomonadales</taxon>
        <taxon>Erythrobacteraceae</taxon>
        <taxon>Croceibacterium</taxon>
    </lineage>
</organism>
<accession>A0ABS5W8P0</accession>
<dbReference type="RefSeq" id="WP_214537269.1">
    <property type="nucleotide sequence ID" value="NZ_JAHFVK010000002.1"/>
</dbReference>
<evidence type="ECO:0000256" key="1">
    <source>
        <dbReference type="ARBA" id="ARBA00022801"/>
    </source>
</evidence>
<dbReference type="Gene3D" id="3.40.50.1820">
    <property type="entry name" value="alpha/beta hydrolase"/>
    <property type="match status" value="1"/>
</dbReference>
<dbReference type="EMBL" id="JAHFVK010000002">
    <property type="protein sequence ID" value="MBT2135570.1"/>
    <property type="molecule type" value="Genomic_DNA"/>
</dbReference>
<feature type="domain" description="BD-FAE-like" evidence="2">
    <location>
        <begin position="55"/>
        <end position="165"/>
    </location>
</feature>
<evidence type="ECO:0000313" key="3">
    <source>
        <dbReference type="EMBL" id="MBT2135570.1"/>
    </source>
</evidence>
<evidence type="ECO:0000313" key="4">
    <source>
        <dbReference type="Proteomes" id="UP000811255"/>
    </source>
</evidence>